<gene>
    <name evidence="7" type="ORF">QP029_09020</name>
</gene>
<comment type="catalytic activity">
    <reaction evidence="4">
        <text>(R)-pantoate + NADP(+) = 2-dehydropantoate + NADPH + H(+)</text>
        <dbReference type="Rhea" id="RHEA:16233"/>
        <dbReference type="ChEBI" id="CHEBI:11561"/>
        <dbReference type="ChEBI" id="CHEBI:15378"/>
        <dbReference type="ChEBI" id="CHEBI:15980"/>
        <dbReference type="ChEBI" id="CHEBI:57783"/>
        <dbReference type="ChEBI" id="CHEBI:58349"/>
        <dbReference type="EC" id="1.1.1.169"/>
    </reaction>
</comment>
<dbReference type="SUPFAM" id="SSF48179">
    <property type="entry name" value="6-phosphogluconate dehydrogenase C-terminal domain-like"/>
    <property type="match status" value="1"/>
</dbReference>
<evidence type="ECO:0000256" key="4">
    <source>
        <dbReference type="RuleBase" id="RU362068"/>
    </source>
</evidence>
<dbReference type="InterPro" id="IPR051402">
    <property type="entry name" value="KPR-Related"/>
</dbReference>
<evidence type="ECO:0000313" key="8">
    <source>
        <dbReference type="Proteomes" id="UP001238805"/>
    </source>
</evidence>
<dbReference type="EC" id="1.1.1.169" evidence="4"/>
<evidence type="ECO:0000259" key="5">
    <source>
        <dbReference type="Pfam" id="PF02558"/>
    </source>
</evidence>
<keyword evidence="8" id="KW-1185">Reference proteome</keyword>
<dbReference type="RefSeq" id="WP_284873989.1">
    <property type="nucleotide sequence ID" value="NZ_CP126970.1"/>
</dbReference>
<evidence type="ECO:0000259" key="6">
    <source>
        <dbReference type="Pfam" id="PF08546"/>
    </source>
</evidence>
<dbReference type="Gene3D" id="1.10.1040.10">
    <property type="entry name" value="N-(1-d-carboxylethyl)-l-norvaline Dehydrogenase, domain 2"/>
    <property type="match status" value="1"/>
</dbReference>
<sequence>MRIAIIGAGAVGGWFGGRLVETGHDVVFIARGETLTVLRDRGITLNDAPPVPVPAVPALSEAGEVDLVLLAVKATTETDLTGMLAGLGEGVPVAVTQNSVEVPQLVADVVGTERTWPGVVRGYFHHTGPGAVEFHGGPISYTYGTWDGSDDPRVDEFGAALTAAGVEAVIRDDIFVGVWAKAMFVVSTGALGALTGAPLGQLRTRYRDSLAAMMTEIHHTALAHGVPLEPTAVADTLAFADRMPAMATSSMHRDLVSGAPAGETELDAQVGAVCRMGDAVGVDTRLHDLLLTVLEQRGEQTPLG</sequence>
<dbReference type="PANTHER" id="PTHR21708">
    <property type="entry name" value="PROBABLE 2-DEHYDROPANTOATE 2-REDUCTASE"/>
    <property type="match status" value="1"/>
</dbReference>
<dbReference type="EMBL" id="CP126970">
    <property type="protein sequence ID" value="WIM69395.1"/>
    <property type="molecule type" value="Genomic_DNA"/>
</dbReference>
<dbReference type="NCBIfam" id="TIGR00745">
    <property type="entry name" value="apbA_panE"/>
    <property type="match status" value="1"/>
</dbReference>
<accession>A0ABY8VP98</accession>
<keyword evidence="3 4" id="KW-0560">Oxidoreductase</keyword>
<dbReference type="Pfam" id="PF08546">
    <property type="entry name" value="ApbA_C"/>
    <property type="match status" value="1"/>
</dbReference>
<comment type="similarity">
    <text evidence="1 4">Belongs to the ketopantoate reductase family.</text>
</comment>
<dbReference type="NCBIfam" id="NF005091">
    <property type="entry name" value="PRK06522.2-2"/>
    <property type="match status" value="1"/>
</dbReference>
<dbReference type="GO" id="GO:0008677">
    <property type="term" value="F:2-dehydropantoate 2-reductase activity"/>
    <property type="evidence" value="ECO:0007669"/>
    <property type="project" value="UniProtKB-EC"/>
</dbReference>
<dbReference type="InterPro" id="IPR013332">
    <property type="entry name" value="KPR_N"/>
</dbReference>
<organism evidence="7 8">
    <name type="scientific">Corynebacterium suedekumii</name>
    <dbReference type="NCBI Taxonomy" id="3049801"/>
    <lineage>
        <taxon>Bacteria</taxon>
        <taxon>Bacillati</taxon>
        <taxon>Actinomycetota</taxon>
        <taxon>Actinomycetes</taxon>
        <taxon>Mycobacteriales</taxon>
        <taxon>Corynebacteriaceae</taxon>
        <taxon>Corynebacterium</taxon>
    </lineage>
</organism>
<name>A0ABY8VP98_9CORY</name>
<dbReference type="InterPro" id="IPR036291">
    <property type="entry name" value="NAD(P)-bd_dom_sf"/>
</dbReference>
<feature type="domain" description="Ketopantoate reductase N-terminal" evidence="5">
    <location>
        <begin position="3"/>
        <end position="147"/>
    </location>
</feature>
<dbReference type="InterPro" id="IPR013328">
    <property type="entry name" value="6PGD_dom2"/>
</dbReference>
<dbReference type="Gene3D" id="3.40.50.720">
    <property type="entry name" value="NAD(P)-binding Rossmann-like Domain"/>
    <property type="match status" value="1"/>
</dbReference>
<dbReference type="InterPro" id="IPR003710">
    <property type="entry name" value="ApbA"/>
</dbReference>
<dbReference type="PANTHER" id="PTHR21708:SF26">
    <property type="entry name" value="2-DEHYDROPANTOATE 2-REDUCTASE"/>
    <property type="match status" value="1"/>
</dbReference>
<keyword evidence="2 4" id="KW-0521">NADP</keyword>
<keyword evidence="4" id="KW-0566">Pantothenate biosynthesis</keyword>
<feature type="domain" description="Ketopantoate reductase C-terminal" evidence="6">
    <location>
        <begin position="178"/>
        <end position="296"/>
    </location>
</feature>
<evidence type="ECO:0000313" key="7">
    <source>
        <dbReference type="EMBL" id="WIM69395.1"/>
    </source>
</evidence>
<evidence type="ECO:0000256" key="3">
    <source>
        <dbReference type="ARBA" id="ARBA00023002"/>
    </source>
</evidence>
<comment type="function">
    <text evidence="4">Catalyzes the NADPH-dependent reduction of ketopantoate into pantoic acid.</text>
</comment>
<dbReference type="InterPro" id="IPR008927">
    <property type="entry name" value="6-PGluconate_DH-like_C_sf"/>
</dbReference>
<dbReference type="InterPro" id="IPR013752">
    <property type="entry name" value="KPA_reductase"/>
</dbReference>
<dbReference type="Pfam" id="PF02558">
    <property type="entry name" value="ApbA"/>
    <property type="match status" value="1"/>
</dbReference>
<dbReference type="SUPFAM" id="SSF51735">
    <property type="entry name" value="NAD(P)-binding Rossmann-fold domains"/>
    <property type="match status" value="1"/>
</dbReference>
<evidence type="ECO:0000256" key="2">
    <source>
        <dbReference type="ARBA" id="ARBA00022857"/>
    </source>
</evidence>
<protein>
    <recommendedName>
        <fullName evidence="4">2-dehydropantoate 2-reductase</fullName>
        <ecNumber evidence="4">1.1.1.169</ecNumber>
    </recommendedName>
    <alternativeName>
        <fullName evidence="4">Ketopantoate reductase</fullName>
    </alternativeName>
</protein>
<comment type="pathway">
    <text evidence="4">Cofactor biosynthesis; (R)-pantothenate biosynthesis; (R)-pantoate from 3-methyl-2-oxobutanoate: step 2/2.</text>
</comment>
<proteinExistence type="inferred from homology"/>
<dbReference type="Proteomes" id="UP001238805">
    <property type="component" value="Chromosome"/>
</dbReference>
<evidence type="ECO:0000256" key="1">
    <source>
        <dbReference type="ARBA" id="ARBA00007870"/>
    </source>
</evidence>
<reference evidence="7 8" key="1">
    <citation type="submission" date="2023-05" db="EMBL/GenBank/DDBJ databases">
        <title>Corynebacterium suedekumii sp. nov. and Corynebacterium breve sp. nov. isolated from raw cow's milk.</title>
        <authorList>
            <person name="Baer M.K."/>
            <person name="Mehl L."/>
            <person name="Hellmuth R."/>
            <person name="Marke G."/>
            <person name="Lipski A."/>
        </authorList>
    </citation>
    <scope>NUCLEOTIDE SEQUENCE [LARGE SCALE GENOMIC DNA]</scope>
    <source>
        <strain evidence="7 8">LM112</strain>
    </source>
</reference>